<name>A0A485M5S1_9ZZZZ</name>
<dbReference type="AlphaFoldDB" id="A0A485M5S1"/>
<dbReference type="InterPro" id="IPR016181">
    <property type="entry name" value="Acyl_CoA_acyltransferase"/>
</dbReference>
<dbReference type="Pfam" id="PF00583">
    <property type="entry name" value="Acetyltransf_1"/>
    <property type="match status" value="1"/>
</dbReference>
<sequence>MDSLTLRKTTREDMPSILAIEQASFISPWSVHTFLTILHDRRSYNLTARYDGEIVGYCFSLGMKNMVHLLNLAVRPDFRRRGIARRLLNEIFSFARSHGKSYVFLEVRKSNDTAKRLYASMGFTHVSTWQRYYSDSGEDASIMVKRLDKD</sequence>
<keyword evidence="4" id="KW-0012">Acyltransferase</keyword>
<evidence type="ECO:0000256" key="1">
    <source>
        <dbReference type="ARBA" id="ARBA00005395"/>
    </source>
</evidence>
<dbReference type="GO" id="GO:0008080">
    <property type="term" value="F:N-acetyltransferase activity"/>
    <property type="evidence" value="ECO:0007669"/>
    <property type="project" value="InterPro"/>
</dbReference>
<gene>
    <name evidence="6" type="ORF">SCFA_760013</name>
</gene>
<dbReference type="InterPro" id="IPR050680">
    <property type="entry name" value="YpeA/RimI_acetyltransf"/>
</dbReference>
<evidence type="ECO:0000256" key="2">
    <source>
        <dbReference type="ARBA" id="ARBA00022490"/>
    </source>
</evidence>
<dbReference type="SUPFAM" id="SSF55729">
    <property type="entry name" value="Acyl-CoA N-acyltransferases (Nat)"/>
    <property type="match status" value="1"/>
</dbReference>
<reference evidence="6" key="1">
    <citation type="submission" date="2019-03" db="EMBL/GenBank/DDBJ databases">
        <authorList>
            <person name="Hao L."/>
        </authorList>
    </citation>
    <scope>NUCLEOTIDE SEQUENCE</scope>
</reference>
<accession>A0A485M5S1</accession>
<keyword evidence="2" id="KW-0963">Cytoplasm</keyword>
<dbReference type="PANTHER" id="PTHR43420">
    <property type="entry name" value="ACETYLTRANSFERASE"/>
    <property type="match status" value="1"/>
</dbReference>
<dbReference type="CDD" id="cd04301">
    <property type="entry name" value="NAT_SF"/>
    <property type="match status" value="1"/>
</dbReference>
<evidence type="ECO:0000256" key="4">
    <source>
        <dbReference type="ARBA" id="ARBA00023315"/>
    </source>
</evidence>
<evidence type="ECO:0000259" key="5">
    <source>
        <dbReference type="PROSITE" id="PS51186"/>
    </source>
</evidence>
<dbReference type="InterPro" id="IPR000182">
    <property type="entry name" value="GNAT_dom"/>
</dbReference>
<organism evidence="6">
    <name type="scientific">anaerobic digester metagenome</name>
    <dbReference type="NCBI Taxonomy" id="1263854"/>
    <lineage>
        <taxon>unclassified sequences</taxon>
        <taxon>metagenomes</taxon>
        <taxon>ecological metagenomes</taxon>
    </lineage>
</organism>
<keyword evidence="3" id="KW-0808">Transferase</keyword>
<dbReference type="EMBL" id="CAADRM010000143">
    <property type="protein sequence ID" value="VFU18091.1"/>
    <property type="molecule type" value="Genomic_DNA"/>
</dbReference>
<protein>
    <submittedName>
        <fullName evidence="6">Dihydroorotate dehydrogenase B (NAD(+)), electron transfer subunit</fullName>
    </submittedName>
</protein>
<dbReference type="Gene3D" id="3.40.630.30">
    <property type="match status" value="1"/>
</dbReference>
<dbReference type="PANTHER" id="PTHR43420:SF12">
    <property type="entry name" value="N-ACETYLTRANSFERASE DOMAIN-CONTAINING PROTEIN"/>
    <property type="match status" value="1"/>
</dbReference>
<evidence type="ECO:0000313" key="6">
    <source>
        <dbReference type="EMBL" id="VFU18091.1"/>
    </source>
</evidence>
<evidence type="ECO:0000256" key="3">
    <source>
        <dbReference type="ARBA" id="ARBA00022679"/>
    </source>
</evidence>
<proteinExistence type="inferred from homology"/>
<comment type="similarity">
    <text evidence="1">Belongs to the acetyltransferase family. RimI subfamily.</text>
</comment>
<dbReference type="InterPro" id="IPR006464">
    <property type="entry name" value="AcTrfase_RimI/Ard1"/>
</dbReference>
<feature type="domain" description="N-acetyltransferase" evidence="5">
    <location>
        <begin position="4"/>
        <end position="148"/>
    </location>
</feature>
<dbReference type="NCBIfam" id="TIGR01575">
    <property type="entry name" value="rimI"/>
    <property type="match status" value="1"/>
</dbReference>
<dbReference type="PROSITE" id="PS51186">
    <property type="entry name" value="GNAT"/>
    <property type="match status" value="1"/>
</dbReference>